<proteinExistence type="inferred from homology"/>
<protein>
    <submittedName>
        <fullName evidence="4">Prepilin peptidase</fullName>
    </submittedName>
</protein>
<keyword evidence="5" id="KW-1185">Reference proteome</keyword>
<dbReference type="InterPro" id="IPR000045">
    <property type="entry name" value="Prepilin_IV_endopep_pep"/>
</dbReference>
<dbReference type="PANTHER" id="PTHR30487:SF0">
    <property type="entry name" value="PREPILIN LEADER PEPTIDASE_N-METHYLTRANSFERASE-RELATED"/>
    <property type="match status" value="1"/>
</dbReference>
<evidence type="ECO:0000259" key="3">
    <source>
        <dbReference type="Pfam" id="PF01478"/>
    </source>
</evidence>
<feature type="transmembrane region" description="Helical" evidence="2">
    <location>
        <begin position="151"/>
        <end position="167"/>
    </location>
</feature>
<evidence type="ECO:0000256" key="1">
    <source>
        <dbReference type="ARBA" id="ARBA00005801"/>
    </source>
</evidence>
<keyword evidence="2" id="KW-0812">Transmembrane</keyword>
<organism evidence="4 5">
    <name type="scientific">Paenibacillus physcomitrellae</name>
    <dbReference type="NCBI Taxonomy" id="1619311"/>
    <lineage>
        <taxon>Bacteria</taxon>
        <taxon>Bacillati</taxon>
        <taxon>Bacillota</taxon>
        <taxon>Bacilli</taxon>
        <taxon>Bacillales</taxon>
        <taxon>Paenibacillaceae</taxon>
        <taxon>Paenibacillus</taxon>
    </lineage>
</organism>
<dbReference type="PANTHER" id="PTHR30487">
    <property type="entry name" value="TYPE 4 PREPILIN-LIKE PROTEINS LEADER PEPTIDE-PROCESSING ENZYME"/>
    <property type="match status" value="1"/>
</dbReference>
<feature type="domain" description="Prepilin type IV endopeptidase peptidase" evidence="3">
    <location>
        <begin position="8"/>
        <end position="108"/>
    </location>
</feature>
<reference evidence="5" key="1">
    <citation type="journal article" date="2019" name="Int. J. Syst. Evol. Microbiol.">
        <title>The Global Catalogue of Microorganisms (GCM) 10K type strain sequencing project: providing services to taxonomists for standard genome sequencing and annotation.</title>
        <authorList>
            <consortium name="The Broad Institute Genomics Platform"/>
            <consortium name="The Broad Institute Genome Sequencing Center for Infectious Disease"/>
            <person name="Wu L."/>
            <person name="Ma J."/>
        </authorList>
    </citation>
    <scope>NUCLEOTIDE SEQUENCE [LARGE SCALE GENOMIC DNA]</scope>
    <source>
        <strain evidence="5">CGMCC 1.15044</strain>
    </source>
</reference>
<dbReference type="InterPro" id="IPR050882">
    <property type="entry name" value="Prepilin_peptidase/N-MTase"/>
</dbReference>
<feature type="transmembrane region" description="Helical" evidence="2">
    <location>
        <begin position="31"/>
        <end position="52"/>
    </location>
</feature>
<feature type="transmembrane region" description="Helical" evidence="2">
    <location>
        <begin position="96"/>
        <end position="114"/>
    </location>
</feature>
<dbReference type="Proteomes" id="UP000609323">
    <property type="component" value="Unassembled WGS sequence"/>
</dbReference>
<keyword evidence="2" id="KW-1133">Transmembrane helix</keyword>
<dbReference type="Gene3D" id="1.20.120.1220">
    <property type="match status" value="1"/>
</dbReference>
<dbReference type="EMBL" id="BMHF01000007">
    <property type="protein sequence ID" value="GGA37370.1"/>
    <property type="molecule type" value="Genomic_DNA"/>
</dbReference>
<keyword evidence="2" id="KW-0472">Membrane</keyword>
<name>A0ABQ1G5L7_9BACL</name>
<evidence type="ECO:0000256" key="2">
    <source>
        <dbReference type="SAM" id="Phobius"/>
    </source>
</evidence>
<gene>
    <name evidence="4" type="primary">cpaA</name>
    <name evidence="4" type="ORF">GCM10010917_23180</name>
</gene>
<comment type="similarity">
    <text evidence="1">Belongs to the peptidase A24 family.</text>
</comment>
<dbReference type="Pfam" id="PF01478">
    <property type="entry name" value="Peptidase_A24"/>
    <property type="match status" value="1"/>
</dbReference>
<evidence type="ECO:0000313" key="5">
    <source>
        <dbReference type="Proteomes" id="UP000609323"/>
    </source>
</evidence>
<feature type="transmembrane region" description="Helical" evidence="2">
    <location>
        <begin position="59"/>
        <end position="76"/>
    </location>
</feature>
<comment type="caution">
    <text evidence="4">The sequence shown here is derived from an EMBL/GenBank/DDBJ whole genome shotgun (WGS) entry which is preliminary data.</text>
</comment>
<evidence type="ECO:0000313" key="4">
    <source>
        <dbReference type="EMBL" id="GGA37370.1"/>
    </source>
</evidence>
<accession>A0ABQ1G5L7</accession>
<sequence length="168" mass="17916">MVLPYIGCFIFLAAAFYTDIRTMKIPNKITVFAMISGLAFQFAVHGITGLWFGLKGLGVGFGIMLLLYVCGAVGGGDVKLFGGIGAWTGSLFTLTSLVYSILAGGIIGFAILLIRGEIGSRLSQLWRSIYGAAILQSLGPLKASRQNMVKFPFMVAVLPGTIAAYLYM</sequence>